<comment type="catalytic activity">
    <reaction evidence="9 10">
        <text>propanoyl-CoA + phosphate = propanoyl phosphate + CoA</text>
        <dbReference type="Rhea" id="RHEA:28046"/>
        <dbReference type="ChEBI" id="CHEBI:43474"/>
        <dbReference type="ChEBI" id="CHEBI:57287"/>
        <dbReference type="ChEBI" id="CHEBI:57392"/>
        <dbReference type="ChEBI" id="CHEBI:58933"/>
        <dbReference type="EC" id="2.3.1.222"/>
    </reaction>
</comment>
<dbReference type="InterPro" id="IPR008300">
    <property type="entry name" value="PTAC"/>
</dbReference>
<dbReference type="UniPathway" id="UPA00621"/>
<dbReference type="GO" id="GO:0016747">
    <property type="term" value="F:acyltransferase activity, transferring groups other than amino-acyl groups"/>
    <property type="evidence" value="ECO:0007669"/>
    <property type="project" value="InterPro"/>
</dbReference>
<dbReference type="KEGG" id="aft:BBF96_02130"/>
<evidence type="ECO:0000256" key="5">
    <source>
        <dbReference type="ARBA" id="ARBA00022679"/>
    </source>
</evidence>
<evidence type="ECO:0000256" key="6">
    <source>
        <dbReference type="ARBA" id="ARBA00022723"/>
    </source>
</evidence>
<dbReference type="Proteomes" id="UP000267250">
    <property type="component" value="Chromosome"/>
</dbReference>
<gene>
    <name evidence="11" type="ORF">BBF96_02130</name>
</gene>
<evidence type="ECO:0000256" key="1">
    <source>
        <dbReference type="ARBA" id="ARBA00001947"/>
    </source>
</evidence>
<evidence type="ECO:0000256" key="3">
    <source>
        <dbReference type="ARBA" id="ARBA00012206"/>
    </source>
</evidence>
<name>A0A3S9SVG2_9FIRM</name>
<keyword evidence="6" id="KW-0479">Metal-binding</keyword>
<sequence length="214" mass="23553">MKEEELIRLITAEVVKELCKRNNSMAIPVALSNRHIHLSQKDLDCLFGPGYTLTKLRDLSQPGQFAAKEKVKLIGPKGILEDVRILGPVRNQTQVEISIGDGYQLGIMPPVRPSGDLADTPGCIVVGPKGVVELKNGVICAQRHIHMSTEDGARFKVRDKEIVKVRCGGLRALVFDQVLVRVSPNFRLEMHLDIEEGNAAGLKNGNFVEILKEG</sequence>
<dbReference type="EMBL" id="CP016379">
    <property type="protein sequence ID" value="AZR72296.1"/>
    <property type="molecule type" value="Genomic_DNA"/>
</dbReference>
<dbReference type="NCBIfam" id="NF011652">
    <property type="entry name" value="PRK15070.1"/>
    <property type="match status" value="1"/>
</dbReference>
<comment type="function">
    <text evidence="10">Involved in 1,2-propanediol (1,2-PD) degradation by catalyzing the conversion of propanoyl-CoA to propanoyl-phosphate.</text>
</comment>
<evidence type="ECO:0000256" key="10">
    <source>
        <dbReference type="PIRNR" id="PIRNR010130"/>
    </source>
</evidence>
<evidence type="ECO:0000256" key="4">
    <source>
        <dbReference type="ARBA" id="ARBA00020837"/>
    </source>
</evidence>
<keyword evidence="8 10" id="KW-0012">Acyltransferase</keyword>
<evidence type="ECO:0000256" key="7">
    <source>
        <dbReference type="ARBA" id="ARBA00022833"/>
    </source>
</evidence>
<dbReference type="PANTHER" id="PTHR39453">
    <property type="entry name" value="PHOSPHATE PROPANOYLTRANSFERASE"/>
    <property type="match status" value="1"/>
</dbReference>
<dbReference type="AlphaFoldDB" id="A0A3S9SVG2"/>
<comment type="cofactor">
    <cofactor evidence="1">
        <name>Zn(2+)</name>
        <dbReference type="ChEBI" id="CHEBI:29105"/>
    </cofactor>
</comment>
<proteinExistence type="inferred from homology"/>
<evidence type="ECO:0000313" key="12">
    <source>
        <dbReference type="Proteomes" id="UP000267250"/>
    </source>
</evidence>
<evidence type="ECO:0000256" key="2">
    <source>
        <dbReference type="ARBA" id="ARBA00007342"/>
    </source>
</evidence>
<dbReference type="PANTHER" id="PTHR39453:SF1">
    <property type="entry name" value="PHOSPHATE PROPANOYLTRANSFERASE"/>
    <property type="match status" value="1"/>
</dbReference>
<dbReference type="Pfam" id="PF06130">
    <property type="entry name" value="PTAC"/>
    <property type="match status" value="1"/>
</dbReference>
<dbReference type="EC" id="2.3.1.222" evidence="3 10"/>
<reference evidence="11 12" key="1">
    <citation type="submission" date="2016-07" db="EMBL/GenBank/DDBJ databases">
        <title>Genome and transcriptome analysis of iron-reducing fermentative bacteria Anoxybacter fermentans.</title>
        <authorList>
            <person name="Zeng X."/>
            <person name="Shao Z."/>
        </authorList>
    </citation>
    <scope>NUCLEOTIDE SEQUENCE [LARGE SCALE GENOMIC DNA]</scope>
    <source>
        <strain evidence="11 12">DY22613</strain>
    </source>
</reference>
<comment type="pathway">
    <text evidence="10">Polyol metabolism; 1,2-propanediol degradation.</text>
</comment>
<accession>A0A3S9SVG2</accession>
<keyword evidence="12" id="KW-1185">Reference proteome</keyword>
<evidence type="ECO:0000256" key="8">
    <source>
        <dbReference type="ARBA" id="ARBA00023315"/>
    </source>
</evidence>
<comment type="similarity">
    <text evidence="2 10">Belongs to the PduL family.</text>
</comment>
<dbReference type="GO" id="GO:0051144">
    <property type="term" value="P:1,2-propanediol catabolic process"/>
    <property type="evidence" value="ECO:0007669"/>
    <property type="project" value="UniProtKB-UniPathway"/>
</dbReference>
<dbReference type="PIRSF" id="PIRSF010130">
    <property type="entry name" value="PduL"/>
    <property type="match status" value="1"/>
</dbReference>
<evidence type="ECO:0000256" key="9">
    <source>
        <dbReference type="ARBA" id="ARBA00047589"/>
    </source>
</evidence>
<keyword evidence="7" id="KW-0862">Zinc</keyword>
<protein>
    <recommendedName>
        <fullName evidence="4 10">Phosphate propanoyltransferase</fullName>
        <ecNumber evidence="3 10">2.3.1.222</ecNumber>
    </recommendedName>
</protein>
<organism evidence="11 12">
    <name type="scientific">Anoxybacter fermentans</name>
    <dbReference type="NCBI Taxonomy" id="1323375"/>
    <lineage>
        <taxon>Bacteria</taxon>
        <taxon>Bacillati</taxon>
        <taxon>Bacillota</taxon>
        <taxon>Clostridia</taxon>
        <taxon>Halanaerobiales</taxon>
        <taxon>Anoxybacter</taxon>
    </lineage>
</organism>
<dbReference type="GO" id="GO:0046872">
    <property type="term" value="F:metal ion binding"/>
    <property type="evidence" value="ECO:0007669"/>
    <property type="project" value="UniProtKB-KW"/>
</dbReference>
<keyword evidence="5 10" id="KW-0808">Transferase</keyword>
<evidence type="ECO:0000313" key="11">
    <source>
        <dbReference type="EMBL" id="AZR72296.1"/>
    </source>
</evidence>